<sequence>MPSVSTLVKSLNLLEAVYTSRKGIGTRALAKKLGLNAATVHNIARTFCDEGYLEQDPESKVFTPGMRVMQLGRHPSFRNSLTLTASPTVHRVAEQLDESVLLGAIEHGRIVNLIYIPSTQALRAREPEDVSDQSYCTAFGKVLLASLSPEDLGTYLKQTELKPYTARTLVDANALRRELARVEKQGYAKTIDECCEGISAVAVPIRNPWGEVTASIGASAPTLRMKKKGQFERSLDCLQDAAREIEALWYKPIA</sequence>
<evidence type="ECO:0000313" key="7">
    <source>
        <dbReference type="Proteomes" id="UP001324993"/>
    </source>
</evidence>
<dbReference type="InterPro" id="IPR050707">
    <property type="entry name" value="HTH_MetabolicPath_Reg"/>
</dbReference>
<feature type="domain" description="HTH iclR-type" evidence="4">
    <location>
        <begin position="4"/>
        <end position="66"/>
    </location>
</feature>
<organism evidence="6 7">
    <name type="scientific">Coraliomargarita algicola</name>
    <dbReference type="NCBI Taxonomy" id="3092156"/>
    <lineage>
        <taxon>Bacteria</taxon>
        <taxon>Pseudomonadati</taxon>
        <taxon>Verrucomicrobiota</taxon>
        <taxon>Opitutia</taxon>
        <taxon>Puniceicoccales</taxon>
        <taxon>Coraliomargaritaceae</taxon>
        <taxon>Coraliomargarita</taxon>
    </lineage>
</organism>
<keyword evidence="1" id="KW-0805">Transcription regulation</keyword>
<protein>
    <submittedName>
        <fullName evidence="6">IclR family transcriptional regulator</fullName>
    </submittedName>
</protein>
<dbReference type="PROSITE" id="PS51077">
    <property type="entry name" value="HTH_ICLR"/>
    <property type="match status" value="1"/>
</dbReference>
<keyword evidence="7" id="KW-1185">Reference proteome</keyword>
<dbReference type="PROSITE" id="PS51078">
    <property type="entry name" value="ICLR_ED"/>
    <property type="match status" value="1"/>
</dbReference>
<dbReference type="InterPro" id="IPR014757">
    <property type="entry name" value="Tscrpt_reg_IclR_C"/>
</dbReference>
<evidence type="ECO:0000259" key="5">
    <source>
        <dbReference type="PROSITE" id="PS51078"/>
    </source>
</evidence>
<evidence type="ECO:0000313" key="6">
    <source>
        <dbReference type="EMBL" id="WPJ97142.1"/>
    </source>
</evidence>
<dbReference type="Gene3D" id="1.10.10.10">
    <property type="entry name" value="Winged helix-like DNA-binding domain superfamily/Winged helix DNA-binding domain"/>
    <property type="match status" value="1"/>
</dbReference>
<evidence type="ECO:0000256" key="3">
    <source>
        <dbReference type="ARBA" id="ARBA00023163"/>
    </source>
</evidence>
<dbReference type="EMBL" id="CP138858">
    <property type="protein sequence ID" value="WPJ97142.1"/>
    <property type="molecule type" value="Genomic_DNA"/>
</dbReference>
<keyword evidence="3" id="KW-0804">Transcription</keyword>
<dbReference type="InterPro" id="IPR029016">
    <property type="entry name" value="GAF-like_dom_sf"/>
</dbReference>
<dbReference type="RefSeq" id="WP_319833993.1">
    <property type="nucleotide sequence ID" value="NZ_CP138858.1"/>
</dbReference>
<dbReference type="SUPFAM" id="SSF55781">
    <property type="entry name" value="GAF domain-like"/>
    <property type="match status" value="1"/>
</dbReference>
<dbReference type="PANTHER" id="PTHR30136:SF35">
    <property type="entry name" value="HTH-TYPE TRANSCRIPTIONAL REGULATOR RV1719"/>
    <property type="match status" value="1"/>
</dbReference>
<name>A0ABZ0RM16_9BACT</name>
<dbReference type="Proteomes" id="UP001324993">
    <property type="component" value="Chromosome"/>
</dbReference>
<keyword evidence="2" id="KW-0238">DNA-binding</keyword>
<dbReference type="InterPro" id="IPR036390">
    <property type="entry name" value="WH_DNA-bd_sf"/>
</dbReference>
<dbReference type="InterPro" id="IPR005471">
    <property type="entry name" value="Tscrpt_reg_IclR_N"/>
</dbReference>
<evidence type="ECO:0000259" key="4">
    <source>
        <dbReference type="PROSITE" id="PS51077"/>
    </source>
</evidence>
<evidence type="ECO:0000256" key="1">
    <source>
        <dbReference type="ARBA" id="ARBA00023015"/>
    </source>
</evidence>
<accession>A0ABZ0RM16</accession>
<dbReference type="SUPFAM" id="SSF46785">
    <property type="entry name" value="Winged helix' DNA-binding domain"/>
    <property type="match status" value="1"/>
</dbReference>
<gene>
    <name evidence="6" type="ORF">SH580_05400</name>
</gene>
<evidence type="ECO:0000256" key="2">
    <source>
        <dbReference type="ARBA" id="ARBA00023125"/>
    </source>
</evidence>
<reference evidence="6 7" key="1">
    <citation type="submission" date="2023-11" db="EMBL/GenBank/DDBJ databases">
        <title>Coraliomargarita sp. nov., isolated from marine algae.</title>
        <authorList>
            <person name="Lee J.K."/>
            <person name="Baek J.H."/>
            <person name="Kim J.M."/>
            <person name="Choi D.G."/>
            <person name="Jeon C.O."/>
        </authorList>
    </citation>
    <scope>NUCLEOTIDE SEQUENCE [LARGE SCALE GENOMIC DNA]</scope>
    <source>
        <strain evidence="6 7">J2-16</strain>
    </source>
</reference>
<dbReference type="Gene3D" id="3.30.450.40">
    <property type="match status" value="1"/>
</dbReference>
<dbReference type="Pfam" id="PF01614">
    <property type="entry name" value="IclR_C"/>
    <property type="match status" value="1"/>
</dbReference>
<dbReference type="InterPro" id="IPR036388">
    <property type="entry name" value="WH-like_DNA-bd_sf"/>
</dbReference>
<feature type="domain" description="IclR-ED" evidence="5">
    <location>
        <begin position="67"/>
        <end position="251"/>
    </location>
</feature>
<dbReference type="PANTHER" id="PTHR30136">
    <property type="entry name" value="HELIX-TURN-HELIX TRANSCRIPTIONAL REGULATOR, ICLR FAMILY"/>
    <property type="match status" value="1"/>
</dbReference>
<dbReference type="Pfam" id="PF09339">
    <property type="entry name" value="HTH_IclR"/>
    <property type="match status" value="1"/>
</dbReference>
<dbReference type="SMART" id="SM00346">
    <property type="entry name" value="HTH_ICLR"/>
    <property type="match status" value="1"/>
</dbReference>
<proteinExistence type="predicted"/>